<dbReference type="Gene3D" id="1.10.510.10">
    <property type="entry name" value="Transferase(Phosphotransferase) domain 1"/>
    <property type="match status" value="1"/>
</dbReference>
<dbReference type="GO" id="GO:0004674">
    <property type="term" value="F:protein serine/threonine kinase activity"/>
    <property type="evidence" value="ECO:0007669"/>
    <property type="project" value="UniProtKB-KW"/>
</dbReference>
<evidence type="ECO:0000259" key="14">
    <source>
        <dbReference type="PROSITE" id="PS50011"/>
    </source>
</evidence>
<evidence type="ECO:0000256" key="8">
    <source>
        <dbReference type="ARBA" id="ARBA00022741"/>
    </source>
</evidence>
<comment type="similarity">
    <text evidence="3">Belongs to the protein kinase superfamily. TKL Ser/Thr protein kinase family. ROCO subfamily.</text>
</comment>
<dbReference type="InterPro" id="IPR000719">
    <property type="entry name" value="Prot_kinase_dom"/>
</dbReference>
<feature type="region of interest" description="Disordered" evidence="13">
    <location>
        <begin position="490"/>
        <end position="521"/>
    </location>
</feature>
<keyword evidence="9" id="KW-0418">Kinase</keyword>
<dbReference type="Proteomes" id="UP000319818">
    <property type="component" value="Unassembled WGS sequence"/>
</dbReference>
<dbReference type="Pfam" id="PF13337">
    <property type="entry name" value="BrxL_ATPase"/>
    <property type="match status" value="1"/>
</dbReference>
<evidence type="ECO:0000256" key="2">
    <source>
        <dbReference type="ARBA" id="ARBA00004647"/>
    </source>
</evidence>
<evidence type="ECO:0000313" key="16">
    <source>
        <dbReference type="Proteomes" id="UP000319818"/>
    </source>
</evidence>
<dbReference type="Pfam" id="PF20442">
    <property type="entry name" value="BrxL_N"/>
    <property type="match status" value="1"/>
</dbReference>
<keyword evidence="11" id="KW-0206">Cytoskeleton</keyword>
<evidence type="ECO:0000256" key="12">
    <source>
        <dbReference type="PROSITE-ProRule" id="PRU10141"/>
    </source>
</evidence>
<dbReference type="RefSeq" id="WP_170225459.1">
    <property type="nucleotide sequence ID" value="NZ_VFPH01000001.1"/>
</dbReference>
<dbReference type="Gene3D" id="3.30.200.20">
    <property type="entry name" value="Phosphorylase Kinase, domain 1"/>
    <property type="match status" value="1"/>
</dbReference>
<protein>
    <recommendedName>
        <fullName evidence="5">non-specific serine/threonine protein kinase</fullName>
        <ecNumber evidence="5">2.7.11.1</ecNumber>
    </recommendedName>
</protein>
<sequence length="825" mass="92101">MSDLDALDRLAAEVFEGYLVRKDLAQQFRGQYPVPTYVGEFLLGRYCATTDPDELAEGLAIVERVMKERTVRAGEEELFKSRAREQGTVKIVDLLRARLDAKADSYKAELPSLQLGDIHISADLVNAHDRMLTGGFYAEVSLEYIAALARDTGGAPFRVDAVRPIQMSTRDALDTFVRGRSQFTLDQWRELLLRSVGFEPARFSRREQDVLFARMVPFVVPNYNAVELGPRGTGKSHLFQQVSPYAHLVSGGKATIANMFVNNATGRRGLVAQYDVVCFDEVSGVSFDSKDGVNILKGFMESGEFSRGKESIRADGGIVMVGNFDVDVADELRRGHLFGPMPKEMRDDTAFHDRIHGYLPGWDVPKLDPSYFTAHYGFVSDFLAECWSQLRRTSRMGVIQDRLEWSDQLSGRDRKAVNNTVNGLIKLLWPDPATDVPDDALAWAAELALELRRRVKEQQALIGAAEFGKVDLGYRIGDRPEKIVYCDESVQHRRRDTGEPDSAASRRTRDSEVLPEPDPAEVRYSTGAKATSYAAGDVIDGRFEVLSILGQGGFSKVYRVRDDVEEEERALKLFDSAAGYNAVRREIAALRKVRHPNIVEVFWAGKTGAGEWYLITEYIDGESLDEYATGRRHLRDREAVDVALDILDALIAIHPDSARIEELDRKKHGADGLSGAEFEEWMELQDKGLVHRDIKPLNVMLTRTGAKLLDFNIASRVGDPVRTQSGTPPYQAPDANLTRWDVSTDLFAVGVMLYELLCNGEHPYPGSLPLAGESVIDPRTFRPDLRPELADLLVRACAPYRSERFSTAQEMRAALHGVRNGKTSG</sequence>
<evidence type="ECO:0000256" key="5">
    <source>
        <dbReference type="ARBA" id="ARBA00012513"/>
    </source>
</evidence>
<evidence type="ECO:0000256" key="7">
    <source>
        <dbReference type="ARBA" id="ARBA00022679"/>
    </source>
</evidence>
<dbReference type="EC" id="2.7.11.1" evidence="5"/>
<organism evidence="15 16">
    <name type="scientific">Pseudonocardia cypriaca</name>
    <dbReference type="NCBI Taxonomy" id="882449"/>
    <lineage>
        <taxon>Bacteria</taxon>
        <taxon>Bacillati</taxon>
        <taxon>Actinomycetota</taxon>
        <taxon>Actinomycetes</taxon>
        <taxon>Pseudonocardiales</taxon>
        <taxon>Pseudonocardiaceae</taxon>
        <taxon>Pseudonocardia</taxon>
    </lineage>
</organism>
<keyword evidence="6" id="KW-0723">Serine/threonine-protein kinase</keyword>
<dbReference type="GO" id="GO:0005813">
    <property type="term" value="C:centrosome"/>
    <property type="evidence" value="ECO:0007669"/>
    <property type="project" value="UniProtKB-SubCell"/>
</dbReference>
<evidence type="ECO:0000256" key="10">
    <source>
        <dbReference type="ARBA" id="ARBA00022840"/>
    </source>
</evidence>
<evidence type="ECO:0000256" key="3">
    <source>
        <dbReference type="ARBA" id="ARBA00008171"/>
    </source>
</evidence>
<evidence type="ECO:0000256" key="11">
    <source>
        <dbReference type="ARBA" id="ARBA00023212"/>
    </source>
</evidence>
<dbReference type="InterPro" id="IPR017441">
    <property type="entry name" value="Protein_kinase_ATP_BS"/>
</dbReference>
<dbReference type="GO" id="GO:0005524">
    <property type="term" value="F:ATP binding"/>
    <property type="evidence" value="ECO:0007669"/>
    <property type="project" value="UniProtKB-UniRule"/>
</dbReference>
<dbReference type="InterPro" id="IPR014061">
    <property type="entry name" value="BrxL-like"/>
</dbReference>
<dbReference type="InterPro" id="IPR011009">
    <property type="entry name" value="Kinase-like_dom_sf"/>
</dbReference>
<keyword evidence="7" id="KW-0808">Transferase</keyword>
<dbReference type="InterPro" id="IPR046838">
    <property type="entry name" value="BrxL_N"/>
</dbReference>
<dbReference type="InterPro" id="IPR001245">
    <property type="entry name" value="Ser-Thr/Tyr_kinase_cat_dom"/>
</dbReference>
<name>A0A543GBC4_9PSEU</name>
<reference evidence="15 16" key="1">
    <citation type="submission" date="2019-06" db="EMBL/GenBank/DDBJ databases">
        <title>Sequencing the genomes of 1000 actinobacteria strains.</title>
        <authorList>
            <person name="Klenk H.-P."/>
        </authorList>
    </citation>
    <scope>NUCLEOTIDE SEQUENCE [LARGE SCALE GENOMIC DNA]</scope>
    <source>
        <strain evidence="15 16">DSM 45511</strain>
    </source>
</reference>
<comment type="caution">
    <text evidence="15">The sequence shown here is derived from an EMBL/GenBank/DDBJ whole genome shotgun (WGS) entry which is preliminary data.</text>
</comment>
<evidence type="ECO:0000256" key="1">
    <source>
        <dbReference type="ARBA" id="ARBA00004300"/>
    </source>
</evidence>
<accession>A0A543GBC4</accession>
<comment type="subcellular location">
    <subcellularLocation>
        <location evidence="1">Cytoplasm</location>
        <location evidence="1">Cytoskeleton</location>
        <location evidence="1">Microtubule organizing center</location>
        <location evidence="1">Centrosome</location>
    </subcellularLocation>
    <subcellularLocation>
        <location evidence="2">Cytoplasm</location>
        <location evidence="2">Cytoskeleton</location>
        <location evidence="2">Spindle pole</location>
    </subcellularLocation>
</comment>
<keyword evidence="16" id="KW-1185">Reference proteome</keyword>
<evidence type="ECO:0000256" key="4">
    <source>
        <dbReference type="ARBA" id="ARBA00010886"/>
    </source>
</evidence>
<dbReference type="Pfam" id="PF07714">
    <property type="entry name" value="PK_Tyr_Ser-Thr"/>
    <property type="match status" value="1"/>
</dbReference>
<gene>
    <name evidence="15" type="ORF">FB388_0726</name>
</gene>
<dbReference type="InterPro" id="IPR008271">
    <property type="entry name" value="Ser/Thr_kinase_AS"/>
</dbReference>
<feature type="binding site" evidence="12">
    <location>
        <position position="572"/>
    </location>
    <ligand>
        <name>ATP</name>
        <dbReference type="ChEBI" id="CHEBI:30616"/>
    </ligand>
</feature>
<dbReference type="PROSITE" id="PS00107">
    <property type="entry name" value="PROTEIN_KINASE_ATP"/>
    <property type="match status" value="1"/>
</dbReference>
<evidence type="ECO:0000256" key="13">
    <source>
        <dbReference type="SAM" id="MobiDB-lite"/>
    </source>
</evidence>
<feature type="domain" description="Protein kinase" evidence="14">
    <location>
        <begin position="543"/>
        <end position="819"/>
    </location>
</feature>
<dbReference type="NCBIfam" id="TIGR02688">
    <property type="entry name" value="BREX system Lon protease-like protein BrxL"/>
    <property type="match status" value="1"/>
</dbReference>
<keyword evidence="8 12" id="KW-0547">Nucleotide-binding</keyword>
<keyword evidence="10 12" id="KW-0067">ATP-binding</keyword>
<comment type="similarity">
    <text evidence="4">Belongs to the protein kinase superfamily. NEK Ser/Thr protein kinase family. NIMA subfamily.</text>
</comment>
<dbReference type="EMBL" id="VFPH01000001">
    <property type="protein sequence ID" value="TQM43381.1"/>
    <property type="molecule type" value="Genomic_DNA"/>
</dbReference>
<dbReference type="PROSITE" id="PS00108">
    <property type="entry name" value="PROTEIN_KINASE_ST"/>
    <property type="match status" value="1"/>
</dbReference>
<proteinExistence type="inferred from homology"/>
<dbReference type="PANTHER" id="PTHR43289">
    <property type="entry name" value="MITOGEN-ACTIVATED PROTEIN KINASE KINASE KINASE 20-RELATED"/>
    <property type="match status" value="1"/>
</dbReference>
<evidence type="ECO:0000256" key="9">
    <source>
        <dbReference type="ARBA" id="ARBA00022777"/>
    </source>
</evidence>
<evidence type="ECO:0000313" key="15">
    <source>
        <dbReference type="EMBL" id="TQM43381.1"/>
    </source>
</evidence>
<dbReference type="PANTHER" id="PTHR43289:SF6">
    <property type="entry name" value="SERINE_THREONINE-PROTEIN KINASE NEKL-3"/>
    <property type="match status" value="1"/>
</dbReference>
<dbReference type="SUPFAM" id="SSF56112">
    <property type="entry name" value="Protein kinase-like (PK-like)"/>
    <property type="match status" value="1"/>
</dbReference>
<dbReference type="SMART" id="SM00220">
    <property type="entry name" value="S_TKc"/>
    <property type="match status" value="1"/>
</dbReference>
<dbReference type="PROSITE" id="PS50011">
    <property type="entry name" value="PROTEIN_KINASE_DOM"/>
    <property type="match status" value="1"/>
</dbReference>
<keyword evidence="11" id="KW-0963">Cytoplasm</keyword>
<evidence type="ECO:0000256" key="6">
    <source>
        <dbReference type="ARBA" id="ARBA00022527"/>
    </source>
</evidence>
<dbReference type="CDD" id="cd14014">
    <property type="entry name" value="STKc_PknB_like"/>
    <property type="match status" value="1"/>
</dbReference>
<dbReference type="InterPro" id="IPR027417">
    <property type="entry name" value="P-loop_NTPase"/>
</dbReference>
<dbReference type="SUPFAM" id="SSF52540">
    <property type="entry name" value="P-loop containing nucleoside triphosphate hydrolases"/>
    <property type="match status" value="1"/>
</dbReference>
<dbReference type="AlphaFoldDB" id="A0A543GBC4"/>
<dbReference type="GO" id="GO:0000922">
    <property type="term" value="C:spindle pole"/>
    <property type="evidence" value="ECO:0007669"/>
    <property type="project" value="UniProtKB-SubCell"/>
</dbReference>